<accession>A0A098RZI8</accession>
<protein>
    <submittedName>
        <fullName evidence="1">Uncharacterized protein</fullName>
    </submittedName>
</protein>
<reference evidence="1 2" key="1">
    <citation type="journal article" date="2014" name="Int. J. Syst. Evol. Microbiol.">
        <title>Phaeodactylibacter xiamenensis gen. nov., sp. nov., a member of the family Saprospiraceae isolated from the marine alga Phaeodactylum tricornutum.</title>
        <authorList>
            <person name="Chen Z.Jr."/>
            <person name="Lei X."/>
            <person name="Lai Q."/>
            <person name="Li Y."/>
            <person name="Zhang B."/>
            <person name="Zhang J."/>
            <person name="Zhang H."/>
            <person name="Yang L."/>
            <person name="Zheng W."/>
            <person name="Tian Y."/>
            <person name="Yu Z."/>
            <person name="Xu H.Jr."/>
            <person name="Zheng T."/>
        </authorList>
    </citation>
    <scope>NUCLEOTIDE SEQUENCE [LARGE SCALE GENOMIC DNA]</scope>
    <source>
        <strain evidence="1 2">KD52</strain>
    </source>
</reference>
<evidence type="ECO:0000313" key="2">
    <source>
        <dbReference type="Proteomes" id="UP000029736"/>
    </source>
</evidence>
<dbReference type="Proteomes" id="UP000029736">
    <property type="component" value="Unassembled WGS sequence"/>
</dbReference>
<sequence length="522" mass="62522">MAFDAKKGISCEKNIVTFVRLRLRRVRLSRFDVVSYSLLPTNIYNLMDMYNSKLFAILQHFDKYEQNRCRKYIQSPYFNRSEELLTLYEAFLKAINSSKKNGGLDKTYLWSLLQPDKPYDDVRFRKYCSDLLKLVEGYLGQEIYEKRDLQKTVNRMEAIEKRRAKVLTPTVIREAGRHLKNYPNKSAQFYLNNYLVEKALYELKDSDIKRTERNNVEKISINLDYFYVAEKLKYYCLVLMQKSIVEEDYDIKMIDEITSSVTKYNLSRSPAIAVYFQIFLLLNDKENEDYFYELIKILKENNMEFSREEAYNMYSYAINFCIGRINQGQSKYVEECFKIFKELIDTKILFREDRLRAWDFKNIVVLALRLGNYSWAEHFINKYSEKLPLAFRQNAISYNLAQVYFYQKKHEKVIELLREVEYEDVAYNLGSKAMLLATYYETDEMEPLYSLFESFRAYLNRHKDIPVNRRKNYGNLIRFTRKLTRIMPGDQSAVDKFKKELKETKNVASLNWLKEKLAELED</sequence>
<comment type="caution">
    <text evidence="1">The sequence shown here is derived from an EMBL/GenBank/DDBJ whole genome shotgun (WGS) entry which is preliminary data.</text>
</comment>
<evidence type="ECO:0000313" key="1">
    <source>
        <dbReference type="EMBL" id="KGE85290.1"/>
    </source>
</evidence>
<name>A0A098RZI8_9BACT</name>
<gene>
    <name evidence="1" type="ORF">IX84_27615</name>
</gene>
<dbReference type="AlphaFoldDB" id="A0A098RZI8"/>
<dbReference type="EMBL" id="JPOS01000090">
    <property type="protein sequence ID" value="KGE85290.1"/>
    <property type="molecule type" value="Genomic_DNA"/>
</dbReference>
<organism evidence="1 2">
    <name type="scientific">Phaeodactylibacter xiamenensis</name>
    <dbReference type="NCBI Taxonomy" id="1524460"/>
    <lineage>
        <taxon>Bacteria</taxon>
        <taxon>Pseudomonadati</taxon>
        <taxon>Bacteroidota</taxon>
        <taxon>Saprospiria</taxon>
        <taxon>Saprospirales</taxon>
        <taxon>Haliscomenobacteraceae</taxon>
        <taxon>Phaeodactylibacter</taxon>
    </lineage>
</organism>
<keyword evidence="2" id="KW-1185">Reference proteome</keyword>
<proteinExistence type="predicted"/>